<evidence type="ECO:0000256" key="13">
    <source>
        <dbReference type="SAM" id="Phobius"/>
    </source>
</evidence>
<dbReference type="AlphaFoldDB" id="A0A1A7BSS7"/>
<dbReference type="GO" id="GO:0006508">
    <property type="term" value="P:proteolysis"/>
    <property type="evidence" value="ECO:0007669"/>
    <property type="project" value="UniProtKB-KW"/>
</dbReference>
<dbReference type="RefSeq" id="WP_065310398.1">
    <property type="nucleotide sequence ID" value="NZ_LOCQ01000062.1"/>
</dbReference>
<dbReference type="InterPro" id="IPR044537">
    <property type="entry name" value="Rip2-like"/>
</dbReference>
<evidence type="ECO:0000256" key="8">
    <source>
        <dbReference type="ARBA" id="ARBA00022801"/>
    </source>
</evidence>
<dbReference type="EMBL" id="LOCQ01000062">
    <property type="protein sequence ID" value="OBV36591.1"/>
    <property type="molecule type" value="Genomic_DNA"/>
</dbReference>
<evidence type="ECO:0000313" key="16">
    <source>
        <dbReference type="Proteomes" id="UP000092713"/>
    </source>
</evidence>
<feature type="transmembrane region" description="Helical" evidence="13">
    <location>
        <begin position="58"/>
        <end position="77"/>
    </location>
</feature>
<dbReference type="Pfam" id="PF02163">
    <property type="entry name" value="Peptidase_M50"/>
    <property type="match status" value="1"/>
</dbReference>
<comment type="subcellular location">
    <subcellularLocation>
        <location evidence="2">Cell membrane</location>
        <topology evidence="2">Multi-pass membrane protein</topology>
    </subcellularLocation>
</comment>
<dbReference type="OrthoDB" id="9800627at2"/>
<dbReference type="PANTHER" id="PTHR35864">
    <property type="entry name" value="ZINC METALLOPROTEASE MJ0611-RELATED"/>
    <property type="match status" value="1"/>
</dbReference>
<dbReference type="InterPro" id="IPR052348">
    <property type="entry name" value="Metallopeptidase_M50B"/>
</dbReference>
<keyword evidence="4" id="KW-1003">Cell membrane</keyword>
<evidence type="ECO:0000256" key="6">
    <source>
        <dbReference type="ARBA" id="ARBA00022692"/>
    </source>
</evidence>
<dbReference type="GO" id="GO:0046872">
    <property type="term" value="F:metal ion binding"/>
    <property type="evidence" value="ECO:0007669"/>
    <property type="project" value="UniProtKB-KW"/>
</dbReference>
<evidence type="ECO:0000256" key="10">
    <source>
        <dbReference type="ARBA" id="ARBA00022989"/>
    </source>
</evidence>
<evidence type="ECO:0000256" key="9">
    <source>
        <dbReference type="ARBA" id="ARBA00022833"/>
    </source>
</evidence>
<dbReference type="GO" id="GO:0008237">
    <property type="term" value="F:metallopeptidase activity"/>
    <property type="evidence" value="ECO:0007669"/>
    <property type="project" value="UniProtKB-KW"/>
</dbReference>
<evidence type="ECO:0000256" key="2">
    <source>
        <dbReference type="ARBA" id="ARBA00004651"/>
    </source>
</evidence>
<keyword evidence="8" id="KW-0378">Hydrolase</keyword>
<organism evidence="15 16">
    <name type="scientific">Janthinobacterium psychrotolerans</name>
    <dbReference type="NCBI Taxonomy" id="1747903"/>
    <lineage>
        <taxon>Bacteria</taxon>
        <taxon>Pseudomonadati</taxon>
        <taxon>Pseudomonadota</taxon>
        <taxon>Betaproteobacteria</taxon>
        <taxon>Burkholderiales</taxon>
        <taxon>Oxalobacteraceae</taxon>
        <taxon>Janthinobacterium</taxon>
    </lineage>
</organism>
<feature type="transmembrane region" description="Helical" evidence="13">
    <location>
        <begin position="6"/>
        <end position="24"/>
    </location>
</feature>
<dbReference type="GO" id="GO:0005886">
    <property type="term" value="C:plasma membrane"/>
    <property type="evidence" value="ECO:0007669"/>
    <property type="project" value="UniProtKB-SubCell"/>
</dbReference>
<dbReference type="InterPro" id="IPR008915">
    <property type="entry name" value="Peptidase_M50"/>
</dbReference>
<keyword evidence="9" id="KW-0862">Zinc</keyword>
<evidence type="ECO:0000256" key="1">
    <source>
        <dbReference type="ARBA" id="ARBA00001947"/>
    </source>
</evidence>
<keyword evidence="16" id="KW-1185">Reference proteome</keyword>
<dbReference type="CDD" id="cd06158">
    <property type="entry name" value="S2P-M50_like_1"/>
    <property type="match status" value="1"/>
</dbReference>
<protein>
    <submittedName>
        <fullName evidence="15">Zn-dependent protease (Includes SpoIVFB)</fullName>
    </submittedName>
</protein>
<feature type="transmembrane region" description="Helical" evidence="13">
    <location>
        <begin position="135"/>
        <end position="154"/>
    </location>
</feature>
<keyword evidence="6 13" id="KW-0812">Transmembrane</keyword>
<evidence type="ECO:0000313" key="15">
    <source>
        <dbReference type="EMBL" id="OBV36591.1"/>
    </source>
</evidence>
<name>A0A1A7BSS7_9BURK</name>
<evidence type="ECO:0000256" key="11">
    <source>
        <dbReference type="ARBA" id="ARBA00023049"/>
    </source>
</evidence>
<evidence type="ECO:0000256" key="3">
    <source>
        <dbReference type="ARBA" id="ARBA00007931"/>
    </source>
</evidence>
<dbReference type="PATRIC" id="fig|1747903.4.peg.66"/>
<dbReference type="STRING" id="1747903.ASR47_100163"/>
<comment type="caution">
    <text evidence="15">The sequence shown here is derived from an EMBL/GenBank/DDBJ whole genome shotgun (WGS) entry which is preliminary data.</text>
</comment>
<sequence length="225" mass="24633">MSDFNTIVQTVAVYLVPVLFAISLHEASHGYAARYFGDPTASNEGRLSLNPIRHIDPFGTVILPLLLYFTIQVPFGYAKPVPVDFSRLRNPKKQMAWVAFAGPGSNFVMGFAWMIVFVVLSVLPPSEMGAFFRKMAGAGVSVNAAMFVFNMIPVPPLDGGRIMTGMLPMSLARPYASIERYGIYVFGALVLLMYLGVLNRFLLAAIEFVIGIFVTLVTPLTALLT</sequence>
<evidence type="ECO:0000256" key="4">
    <source>
        <dbReference type="ARBA" id="ARBA00022475"/>
    </source>
</evidence>
<feature type="transmembrane region" description="Helical" evidence="13">
    <location>
        <begin position="97"/>
        <end position="123"/>
    </location>
</feature>
<keyword evidence="7" id="KW-0479">Metal-binding</keyword>
<accession>A0A1A7BSS7</accession>
<keyword evidence="5 15" id="KW-0645">Protease</keyword>
<evidence type="ECO:0000256" key="5">
    <source>
        <dbReference type="ARBA" id="ARBA00022670"/>
    </source>
</evidence>
<feature type="transmembrane region" description="Helical" evidence="13">
    <location>
        <begin position="174"/>
        <end position="194"/>
    </location>
</feature>
<comment type="similarity">
    <text evidence="3">Belongs to the peptidase M50B family.</text>
</comment>
<comment type="cofactor">
    <cofactor evidence="1">
        <name>Zn(2+)</name>
        <dbReference type="ChEBI" id="CHEBI:29105"/>
    </cofactor>
</comment>
<dbReference type="Proteomes" id="UP000092713">
    <property type="component" value="Unassembled WGS sequence"/>
</dbReference>
<evidence type="ECO:0000256" key="12">
    <source>
        <dbReference type="ARBA" id="ARBA00023136"/>
    </source>
</evidence>
<keyword evidence="10 13" id="KW-1133">Transmembrane helix</keyword>
<keyword evidence="11" id="KW-0482">Metalloprotease</keyword>
<reference evidence="15 16" key="1">
    <citation type="submission" date="2016-04" db="EMBL/GenBank/DDBJ databases">
        <title>Draft genome sequence of Janthinobacterium psychrotolerans sp. nov., isolated from freshwater sediments in Denmark.</title>
        <authorList>
            <person name="Gong X."/>
            <person name="Skrivergaard S."/>
            <person name="Korsgaard B.S."/>
            <person name="Schreiber L."/>
            <person name="Marshall I.P."/>
            <person name="Finster K."/>
            <person name="Schramm A."/>
        </authorList>
    </citation>
    <scope>NUCLEOTIDE SEQUENCE [LARGE SCALE GENOMIC DNA]</scope>
    <source>
        <strain evidence="15 16">S3-2</strain>
    </source>
</reference>
<dbReference type="PANTHER" id="PTHR35864:SF1">
    <property type="entry name" value="ZINC METALLOPROTEASE YWHC-RELATED"/>
    <property type="match status" value="1"/>
</dbReference>
<feature type="transmembrane region" description="Helical" evidence="13">
    <location>
        <begin position="201"/>
        <end position="224"/>
    </location>
</feature>
<proteinExistence type="inferred from homology"/>
<keyword evidence="12 13" id="KW-0472">Membrane</keyword>
<evidence type="ECO:0000259" key="14">
    <source>
        <dbReference type="Pfam" id="PF02163"/>
    </source>
</evidence>
<gene>
    <name evidence="15" type="ORF">ASR47_100163</name>
</gene>
<evidence type="ECO:0000256" key="7">
    <source>
        <dbReference type="ARBA" id="ARBA00022723"/>
    </source>
</evidence>
<feature type="domain" description="Peptidase M50" evidence="14">
    <location>
        <begin position="138"/>
        <end position="192"/>
    </location>
</feature>